<dbReference type="PANTHER" id="PTHR11730:SF6">
    <property type="entry name" value="AMMONIUM TRANSPORTER"/>
    <property type="match status" value="1"/>
</dbReference>
<protein>
    <recommendedName>
        <fullName evidence="9">Ammonium transporter AmtB-like domain-containing protein</fullName>
    </recommendedName>
</protein>
<feature type="transmembrane region" description="Helical" evidence="8">
    <location>
        <begin position="129"/>
        <end position="148"/>
    </location>
</feature>
<sequence>MSSPQLVDLSSPDFAAAVAPLVSQGTSFISDINASFVLTSGYLVFMMQLGFALLTVGLVRTRSVKSICLKNIIDASAGGIGYWLFGWAFAYGDPFYVDDNGSTVYQSNAFIGSQQFAMSDFDQFNYYKWLFQFVFAISTATIISGAVAERMKFQAYLLYAFFLTAWVYPVLTHWVWSPTGWASPTRVTGPLLLGSGAYDTVGSGAVHMVGGLAAGAGAWVLGPRTGRFINGKPQPMPGHNSVFFMSGVLLLWFGFYGFNPGTMGQIINPDGSHFAEVVARCAISTSLGGCFGGVVALMQYFVVTKIRTGRSVWDLHQAGNGALCGMIVITSGCGTFEPWAAAVGGIVGGMVYLPSSLFFLHIVKLDDVVDATTVHGTCGCLGVLWEALLSKQGFVEQIYGTTNPDGITPRHYGWWQGDNATVLGANVIWILAMTGWTLGMMVPFFYALKLLGQLRVSPEEEMAGVDASHHGGAAYLDDMSEGSTKGGLMYNDASYGFKDSNEEMSKRLVAMETEMRSLRKLVAQHDGNGKA</sequence>
<dbReference type="Pfam" id="PF00909">
    <property type="entry name" value="Ammonium_transp"/>
    <property type="match status" value="1"/>
</dbReference>
<evidence type="ECO:0000259" key="9">
    <source>
        <dbReference type="Pfam" id="PF00909"/>
    </source>
</evidence>
<feature type="transmembrane region" description="Helical" evidence="8">
    <location>
        <begin position="427"/>
        <end position="448"/>
    </location>
</feature>
<comment type="similarity">
    <text evidence="2">Belongs to the ammonia transporter channel (TC 1.A.11.2) family.</text>
</comment>
<feature type="transmembrane region" description="Helical" evidence="8">
    <location>
        <begin position="339"/>
        <end position="363"/>
    </location>
</feature>
<accession>A0AAW1P4N5</accession>
<comment type="subcellular location">
    <subcellularLocation>
        <location evidence="1">Membrane</location>
        <topology evidence="1">Multi-pass membrane protein</topology>
    </subcellularLocation>
</comment>
<evidence type="ECO:0000256" key="3">
    <source>
        <dbReference type="ARBA" id="ARBA00022448"/>
    </source>
</evidence>
<feature type="transmembrane region" description="Helical" evidence="8">
    <location>
        <begin position="36"/>
        <end position="59"/>
    </location>
</feature>
<keyword evidence="5 8" id="KW-1133">Transmembrane helix</keyword>
<dbReference type="Gene3D" id="1.10.3430.10">
    <property type="entry name" value="Ammonium transporter AmtB like domains"/>
    <property type="match status" value="1"/>
</dbReference>
<dbReference type="AlphaFoldDB" id="A0AAW1P4N5"/>
<gene>
    <name evidence="10" type="ORF">WJX73_004901</name>
</gene>
<evidence type="ECO:0000256" key="4">
    <source>
        <dbReference type="ARBA" id="ARBA00022692"/>
    </source>
</evidence>
<dbReference type="Proteomes" id="UP001465755">
    <property type="component" value="Unassembled WGS sequence"/>
</dbReference>
<feature type="transmembrane region" description="Helical" evidence="8">
    <location>
        <begin position="241"/>
        <end position="257"/>
    </location>
</feature>
<name>A0AAW1P4N5_9CHLO</name>
<evidence type="ECO:0000313" key="10">
    <source>
        <dbReference type="EMBL" id="KAK9803465.1"/>
    </source>
</evidence>
<evidence type="ECO:0000313" key="11">
    <source>
        <dbReference type="Proteomes" id="UP001465755"/>
    </source>
</evidence>
<keyword evidence="7" id="KW-0924">Ammonia transport</keyword>
<evidence type="ECO:0000256" key="5">
    <source>
        <dbReference type="ARBA" id="ARBA00022989"/>
    </source>
</evidence>
<feature type="transmembrane region" description="Helical" evidence="8">
    <location>
        <begin position="155"/>
        <end position="176"/>
    </location>
</feature>
<dbReference type="GO" id="GO:0097272">
    <property type="term" value="P:ammonium homeostasis"/>
    <property type="evidence" value="ECO:0007669"/>
    <property type="project" value="TreeGrafter"/>
</dbReference>
<comment type="caution">
    <text evidence="10">The sequence shown here is derived from an EMBL/GenBank/DDBJ whole genome shotgun (WGS) entry which is preliminary data.</text>
</comment>
<evidence type="ECO:0000256" key="6">
    <source>
        <dbReference type="ARBA" id="ARBA00023136"/>
    </source>
</evidence>
<dbReference type="InterPro" id="IPR024041">
    <property type="entry name" value="NH4_transpt_AmtB-like_dom"/>
</dbReference>
<keyword evidence="3" id="KW-0813">Transport</keyword>
<proteinExistence type="inferred from homology"/>
<dbReference type="GO" id="GO:0005886">
    <property type="term" value="C:plasma membrane"/>
    <property type="evidence" value="ECO:0007669"/>
    <property type="project" value="TreeGrafter"/>
</dbReference>
<dbReference type="InterPro" id="IPR029020">
    <property type="entry name" value="Ammonium/urea_transptr"/>
</dbReference>
<dbReference type="PANTHER" id="PTHR11730">
    <property type="entry name" value="AMMONIUM TRANSPORTER"/>
    <property type="match status" value="1"/>
</dbReference>
<feature type="transmembrane region" description="Helical" evidence="8">
    <location>
        <begin position="277"/>
        <end position="303"/>
    </location>
</feature>
<keyword evidence="4 8" id="KW-0812">Transmembrane</keyword>
<evidence type="ECO:0000256" key="2">
    <source>
        <dbReference type="ARBA" id="ARBA00005887"/>
    </source>
</evidence>
<evidence type="ECO:0000256" key="7">
    <source>
        <dbReference type="ARBA" id="ARBA00023177"/>
    </source>
</evidence>
<reference evidence="10 11" key="1">
    <citation type="journal article" date="2024" name="Nat. Commun.">
        <title>Phylogenomics reveals the evolutionary origins of lichenization in chlorophyte algae.</title>
        <authorList>
            <person name="Puginier C."/>
            <person name="Libourel C."/>
            <person name="Otte J."/>
            <person name="Skaloud P."/>
            <person name="Haon M."/>
            <person name="Grisel S."/>
            <person name="Petersen M."/>
            <person name="Berrin J.G."/>
            <person name="Delaux P.M."/>
            <person name="Dal Grande F."/>
            <person name="Keller J."/>
        </authorList>
    </citation>
    <scope>NUCLEOTIDE SEQUENCE [LARGE SCALE GENOMIC DNA]</scope>
    <source>
        <strain evidence="10 11">SAG 2036</strain>
    </source>
</reference>
<evidence type="ECO:0000256" key="1">
    <source>
        <dbReference type="ARBA" id="ARBA00004141"/>
    </source>
</evidence>
<evidence type="ECO:0000256" key="8">
    <source>
        <dbReference type="SAM" id="Phobius"/>
    </source>
</evidence>
<feature type="transmembrane region" description="Helical" evidence="8">
    <location>
        <begin position="71"/>
        <end position="90"/>
    </location>
</feature>
<feature type="transmembrane region" description="Helical" evidence="8">
    <location>
        <begin position="196"/>
        <end position="221"/>
    </location>
</feature>
<keyword evidence="6 8" id="KW-0472">Membrane</keyword>
<dbReference type="EMBL" id="JALJOQ010000059">
    <property type="protein sequence ID" value="KAK9803465.1"/>
    <property type="molecule type" value="Genomic_DNA"/>
</dbReference>
<dbReference type="GO" id="GO:0008519">
    <property type="term" value="F:ammonium channel activity"/>
    <property type="evidence" value="ECO:0007669"/>
    <property type="project" value="InterPro"/>
</dbReference>
<dbReference type="SUPFAM" id="SSF111352">
    <property type="entry name" value="Ammonium transporter"/>
    <property type="match status" value="1"/>
</dbReference>
<keyword evidence="11" id="KW-1185">Reference proteome</keyword>
<organism evidence="10 11">
    <name type="scientific">Symbiochloris irregularis</name>
    <dbReference type="NCBI Taxonomy" id="706552"/>
    <lineage>
        <taxon>Eukaryota</taxon>
        <taxon>Viridiplantae</taxon>
        <taxon>Chlorophyta</taxon>
        <taxon>core chlorophytes</taxon>
        <taxon>Trebouxiophyceae</taxon>
        <taxon>Trebouxiales</taxon>
        <taxon>Trebouxiaceae</taxon>
        <taxon>Symbiochloris</taxon>
    </lineage>
</organism>
<feature type="domain" description="Ammonium transporter AmtB-like" evidence="9">
    <location>
        <begin position="36"/>
        <end position="475"/>
    </location>
</feature>